<dbReference type="PANTHER" id="PTHR46630">
    <property type="entry name" value="TETRATRICOPEPTIDE REPEAT PROTEIN 29"/>
    <property type="match status" value="1"/>
</dbReference>
<dbReference type="Gene3D" id="2.40.50.1020">
    <property type="entry name" value="LytTr DNA-binding domain"/>
    <property type="match status" value="1"/>
</dbReference>
<protein>
    <submittedName>
        <fullName evidence="11">LytTR family transcriptional regulator</fullName>
    </submittedName>
</protein>
<evidence type="ECO:0000313" key="11">
    <source>
        <dbReference type="EMBL" id="MBT1699463.1"/>
    </source>
</evidence>
<sequence length="564" mass="64427">MVKLKLLLLLTYFGVISLASAQEITPLSQKDSADYLVTLATEKINGDPQLATALLRRAYVHSVKARYRAGEGKVLFLEARLLGGDNKNQEAIDTFLKAARLFETLKDSTRAGRAYTGVAGIYNFKFLNYTKAYQYCNKAIELLQNDSVYLANALGTLASLHLRTGKFDDALELYKKDLDGQRKRNNLKGMCISLNNIATAYDHKKDYKTSIAYYEKAMEISRAIGDDGNTAHILLGLGPIFCELKDHQKAKQALDESLALSEKHSLFDKQVYALQGLGMESEHLGKMDQAVTYSLRAKKIVEQKHLHFIKGSIYKQLSCIYKKANKPVLALEYEQKYSQFQDSLAHQEKLALANLKIDEKNTTPPAQNNDTSDFRGGWMIALSMIILVPGMFFIFYKKRKEKESWSDAGVSADVFPQPEQRSTDEEPEATHNNEADQKEGHPETSETTLQHLEVINGEGIKLLALNNIWWFQKEGKNYHAFTETGNYRVRQNITELEQALPRSRFFRINRAVIINTEQMSNYSFWENHKYIIRMKDTKKSEFVISRNRLREMKETFQVIEGTEK</sequence>
<dbReference type="PROSITE" id="PS50005">
    <property type="entry name" value="TPR"/>
    <property type="match status" value="2"/>
</dbReference>
<dbReference type="SUPFAM" id="SSF48452">
    <property type="entry name" value="TPR-like"/>
    <property type="match status" value="1"/>
</dbReference>
<keyword evidence="8" id="KW-0472">Membrane</keyword>
<comment type="subcellular location">
    <subcellularLocation>
        <location evidence="1">Cytoplasm</location>
    </subcellularLocation>
</comment>
<evidence type="ECO:0000256" key="8">
    <source>
        <dbReference type="SAM" id="Phobius"/>
    </source>
</evidence>
<feature type="transmembrane region" description="Helical" evidence="8">
    <location>
        <begin position="376"/>
        <end position="396"/>
    </location>
</feature>
<evidence type="ECO:0000256" key="3">
    <source>
        <dbReference type="ARBA" id="ARBA00022737"/>
    </source>
</evidence>
<gene>
    <name evidence="11" type="ORF">KK083_21375</name>
</gene>
<organism evidence="11 12">
    <name type="scientific">Chryseosolibacter histidini</name>
    <dbReference type="NCBI Taxonomy" id="2782349"/>
    <lineage>
        <taxon>Bacteria</taxon>
        <taxon>Pseudomonadati</taxon>
        <taxon>Bacteroidota</taxon>
        <taxon>Cytophagia</taxon>
        <taxon>Cytophagales</taxon>
        <taxon>Chryseotaleaceae</taxon>
        <taxon>Chryseosolibacter</taxon>
    </lineage>
</organism>
<reference evidence="11 12" key="1">
    <citation type="submission" date="2021-05" db="EMBL/GenBank/DDBJ databases">
        <title>A Polyphasic approach of four new species of the genus Ohtaekwangia: Ohtaekwangia histidinii sp. nov., Ohtaekwangia cretensis sp. nov., Ohtaekwangia indiensis sp. nov., Ohtaekwangia reichenbachii sp. nov. from diverse environment.</title>
        <authorList>
            <person name="Octaviana S."/>
        </authorList>
    </citation>
    <scope>NUCLEOTIDE SEQUENCE [LARGE SCALE GENOMIC DNA]</scope>
    <source>
        <strain evidence="11 12">PWU4</strain>
    </source>
</reference>
<accession>A0AAP2DQG2</accession>
<dbReference type="EMBL" id="JAHESF010000025">
    <property type="protein sequence ID" value="MBT1699463.1"/>
    <property type="molecule type" value="Genomic_DNA"/>
</dbReference>
<feature type="compositionally biased region" description="Basic and acidic residues" evidence="7">
    <location>
        <begin position="421"/>
        <end position="444"/>
    </location>
</feature>
<dbReference type="Proteomes" id="UP001319200">
    <property type="component" value="Unassembled WGS sequence"/>
</dbReference>
<evidence type="ECO:0000313" key="12">
    <source>
        <dbReference type="Proteomes" id="UP001319200"/>
    </source>
</evidence>
<evidence type="ECO:0000256" key="9">
    <source>
        <dbReference type="SAM" id="SignalP"/>
    </source>
</evidence>
<dbReference type="InterPro" id="IPR007492">
    <property type="entry name" value="LytTR_DNA-bd_dom"/>
</dbReference>
<dbReference type="GO" id="GO:0005737">
    <property type="term" value="C:cytoplasm"/>
    <property type="evidence" value="ECO:0007669"/>
    <property type="project" value="UniProtKB-SubCell"/>
</dbReference>
<dbReference type="PANTHER" id="PTHR46630:SF1">
    <property type="entry name" value="TETRATRICOPEPTIDE REPEAT PROTEIN 29"/>
    <property type="match status" value="1"/>
</dbReference>
<evidence type="ECO:0000256" key="1">
    <source>
        <dbReference type="ARBA" id="ARBA00004496"/>
    </source>
</evidence>
<keyword evidence="12" id="KW-1185">Reference proteome</keyword>
<keyword evidence="9" id="KW-0732">Signal</keyword>
<keyword evidence="3" id="KW-0677">Repeat</keyword>
<name>A0AAP2DQG2_9BACT</name>
<comment type="similarity">
    <text evidence="5">Belongs to the Rap family.</text>
</comment>
<evidence type="ECO:0000256" key="7">
    <source>
        <dbReference type="SAM" id="MobiDB-lite"/>
    </source>
</evidence>
<feature type="region of interest" description="Disordered" evidence="7">
    <location>
        <begin position="407"/>
        <end position="446"/>
    </location>
</feature>
<dbReference type="InterPro" id="IPR011990">
    <property type="entry name" value="TPR-like_helical_dom_sf"/>
</dbReference>
<dbReference type="InterPro" id="IPR051476">
    <property type="entry name" value="Bac_ResReg_Asp_Phosphatase"/>
</dbReference>
<dbReference type="Pfam" id="PF04397">
    <property type="entry name" value="LytTR"/>
    <property type="match status" value="1"/>
</dbReference>
<feature type="repeat" description="TPR" evidence="6">
    <location>
        <begin position="151"/>
        <end position="184"/>
    </location>
</feature>
<dbReference type="Gene3D" id="1.25.40.10">
    <property type="entry name" value="Tetratricopeptide repeat domain"/>
    <property type="match status" value="2"/>
</dbReference>
<proteinExistence type="inferred from homology"/>
<evidence type="ECO:0000256" key="2">
    <source>
        <dbReference type="ARBA" id="ARBA00022490"/>
    </source>
</evidence>
<evidence type="ECO:0000256" key="6">
    <source>
        <dbReference type="PROSITE-ProRule" id="PRU00339"/>
    </source>
</evidence>
<keyword evidence="2" id="KW-0963">Cytoplasm</keyword>
<keyword evidence="4 6" id="KW-0802">TPR repeat</keyword>
<keyword evidence="8" id="KW-1133">Transmembrane helix</keyword>
<evidence type="ECO:0000256" key="5">
    <source>
        <dbReference type="ARBA" id="ARBA00038253"/>
    </source>
</evidence>
<dbReference type="SMART" id="SM00028">
    <property type="entry name" value="TPR"/>
    <property type="match status" value="6"/>
</dbReference>
<dbReference type="RefSeq" id="WP_254167439.1">
    <property type="nucleotide sequence ID" value="NZ_JAHESF010000025.1"/>
</dbReference>
<evidence type="ECO:0000256" key="4">
    <source>
        <dbReference type="ARBA" id="ARBA00022803"/>
    </source>
</evidence>
<feature type="chain" id="PRO_5043026074" evidence="9">
    <location>
        <begin position="22"/>
        <end position="564"/>
    </location>
</feature>
<keyword evidence="8" id="KW-0812">Transmembrane</keyword>
<dbReference type="SMART" id="SM00850">
    <property type="entry name" value="LytTR"/>
    <property type="match status" value="1"/>
</dbReference>
<comment type="caution">
    <text evidence="11">The sequence shown here is derived from an EMBL/GenBank/DDBJ whole genome shotgun (WGS) entry which is preliminary data.</text>
</comment>
<dbReference type="Pfam" id="PF13424">
    <property type="entry name" value="TPR_12"/>
    <property type="match status" value="2"/>
</dbReference>
<dbReference type="InterPro" id="IPR019734">
    <property type="entry name" value="TPR_rpt"/>
</dbReference>
<feature type="signal peptide" evidence="9">
    <location>
        <begin position="1"/>
        <end position="21"/>
    </location>
</feature>
<dbReference type="PROSITE" id="PS50930">
    <property type="entry name" value="HTH_LYTTR"/>
    <property type="match status" value="1"/>
</dbReference>
<dbReference type="GO" id="GO:0003677">
    <property type="term" value="F:DNA binding"/>
    <property type="evidence" value="ECO:0007669"/>
    <property type="project" value="InterPro"/>
</dbReference>
<feature type="domain" description="HTH LytTR-type" evidence="10">
    <location>
        <begin position="452"/>
        <end position="558"/>
    </location>
</feature>
<dbReference type="AlphaFoldDB" id="A0AAP2DQG2"/>
<feature type="repeat" description="TPR" evidence="6">
    <location>
        <begin position="231"/>
        <end position="264"/>
    </location>
</feature>
<evidence type="ECO:0000259" key="10">
    <source>
        <dbReference type="PROSITE" id="PS50930"/>
    </source>
</evidence>